<comment type="domain">
    <text evidence="7">The EXKPK motif is conserved in inositol-pentakisphosphate 2-kinases of both family 1 and 2.</text>
</comment>
<dbReference type="SUPFAM" id="SSF81383">
    <property type="entry name" value="F-box domain"/>
    <property type="match status" value="1"/>
</dbReference>
<dbReference type="InterPro" id="IPR001810">
    <property type="entry name" value="F-box_dom"/>
</dbReference>
<keyword evidence="4 7" id="KW-0547">Nucleotide-binding</keyword>
<keyword evidence="5 7" id="KW-0418">Kinase</keyword>
<sequence length="622" mass="70305">MASDAEFRSTFFVFNEFPLDVGLAILSLCSPHDLAQLALTTRFMRDLILNNPSLFNRSWSNVARGKCPPVPACPTLEATRYYSQTAYALFIFGVRPCSSFTFPRRLFIDWARLHRVQRWWGDWLPRARHEHRPGHVYFKFDLQALRRATDERADASAVSKGLPRPYASSGTFRERTLLELDLECKKRARDLQKLVKNSQELVDWLSPYLEEKRGVRDHNLKFLRTIARFENVRLSHILECPALQAALSAFNRDLAYLTHTVWMEFREDALACVASCLSARKVEKTKQKGKIPCPHCARSFTVDGLSVHVVAKHPDIDPDTLAVKPASMDGKLHCRDCPRSTRVYMEQALADHRRDNSNGGVGGKPKTEDACYSQPPPSPMVFIVFSYRGPSSPLFTSKFQQRCLQPPQHLLHLEALPPDDPPREWLETLVKVVEASRPVERCAQHTVDLQSPRPVLATDLVGGNVIAVEVKPKWGFLPSPTYLSPATREIKLSTCRFCMHSHLRGLETAYCNCATSASWLSSIFVGGSCTKSGAYDQERKDLSTILSVRGVPHPDGISGRLPGSPQMVVALRTDAQSILPNAVPQMHWLETRILLDYCRWVGHGKPRIYARRCNVLDCTLNY</sequence>
<dbReference type="EC" id="2.7.1.158" evidence="1 7"/>
<keyword evidence="6 7" id="KW-0067">ATP-binding</keyword>
<dbReference type="PROSITE" id="PS50181">
    <property type="entry name" value="FBOX"/>
    <property type="match status" value="1"/>
</dbReference>
<name>A0ABQ0L4D1_MYCCL</name>
<dbReference type="EMBL" id="DF842064">
    <property type="protein sequence ID" value="GAT46007.1"/>
    <property type="molecule type" value="Genomic_DNA"/>
</dbReference>
<evidence type="ECO:0000256" key="8">
    <source>
        <dbReference type="SAM" id="MobiDB-lite"/>
    </source>
</evidence>
<evidence type="ECO:0000313" key="10">
    <source>
        <dbReference type="EMBL" id="GAT46007.1"/>
    </source>
</evidence>
<dbReference type="InterPro" id="IPR036047">
    <property type="entry name" value="F-box-like_dom_sf"/>
</dbReference>
<dbReference type="Pfam" id="PF06090">
    <property type="entry name" value="Ins_P5_2-kin"/>
    <property type="match status" value="1"/>
</dbReference>
<dbReference type="PANTHER" id="PTHR14456:SF2">
    <property type="entry name" value="INOSITOL-PENTAKISPHOSPHATE 2-KINASE"/>
    <property type="match status" value="1"/>
</dbReference>
<gene>
    <name evidence="10" type="ORF">MCHLO_03554</name>
</gene>
<comment type="catalytic activity">
    <reaction evidence="7">
        <text>1D-myo-inositol 1,3,4,5,6-pentakisphosphate + ATP = 1D-myo-inositol hexakisphosphate + ADP + H(+)</text>
        <dbReference type="Rhea" id="RHEA:20313"/>
        <dbReference type="ChEBI" id="CHEBI:15378"/>
        <dbReference type="ChEBI" id="CHEBI:30616"/>
        <dbReference type="ChEBI" id="CHEBI:57733"/>
        <dbReference type="ChEBI" id="CHEBI:58130"/>
        <dbReference type="ChEBI" id="CHEBI:456216"/>
        <dbReference type="EC" id="2.7.1.158"/>
    </reaction>
</comment>
<accession>A0ABQ0L4D1</accession>
<reference evidence="10" key="1">
    <citation type="submission" date="2014-09" db="EMBL/GenBank/DDBJ databases">
        <title>Genome sequence of the luminous mushroom Mycena chlorophos for searching fungal bioluminescence genes.</title>
        <authorList>
            <person name="Tanaka Y."/>
            <person name="Kasuga D."/>
            <person name="Oba Y."/>
            <person name="Hase S."/>
            <person name="Sato K."/>
            <person name="Oba Y."/>
            <person name="Sakakibara Y."/>
        </authorList>
    </citation>
    <scope>NUCLEOTIDE SEQUENCE</scope>
</reference>
<protein>
    <recommendedName>
        <fullName evidence="2 7">Inositol-pentakisphosphate 2-kinase</fullName>
        <ecNumber evidence="1 7">2.7.1.158</ecNumber>
    </recommendedName>
</protein>
<keyword evidence="3 7" id="KW-0808">Transferase</keyword>
<evidence type="ECO:0000256" key="4">
    <source>
        <dbReference type="ARBA" id="ARBA00022741"/>
    </source>
</evidence>
<dbReference type="InterPro" id="IPR009286">
    <property type="entry name" value="Ins_P5_2-kin"/>
</dbReference>
<dbReference type="Proteomes" id="UP000815677">
    <property type="component" value="Unassembled WGS sequence"/>
</dbReference>
<evidence type="ECO:0000256" key="1">
    <source>
        <dbReference type="ARBA" id="ARBA00012023"/>
    </source>
</evidence>
<organism evidence="10 11">
    <name type="scientific">Mycena chlorophos</name>
    <name type="common">Agaric fungus</name>
    <name type="synonym">Agaricus chlorophos</name>
    <dbReference type="NCBI Taxonomy" id="658473"/>
    <lineage>
        <taxon>Eukaryota</taxon>
        <taxon>Fungi</taxon>
        <taxon>Dikarya</taxon>
        <taxon>Basidiomycota</taxon>
        <taxon>Agaricomycotina</taxon>
        <taxon>Agaricomycetes</taxon>
        <taxon>Agaricomycetidae</taxon>
        <taxon>Agaricales</taxon>
        <taxon>Marasmiineae</taxon>
        <taxon>Mycenaceae</taxon>
        <taxon>Mycena</taxon>
    </lineage>
</organism>
<proteinExistence type="predicted"/>
<evidence type="ECO:0000256" key="7">
    <source>
        <dbReference type="RuleBase" id="RU364126"/>
    </source>
</evidence>
<evidence type="ECO:0000256" key="6">
    <source>
        <dbReference type="ARBA" id="ARBA00022840"/>
    </source>
</evidence>
<evidence type="ECO:0000256" key="2">
    <source>
        <dbReference type="ARBA" id="ARBA00014846"/>
    </source>
</evidence>
<evidence type="ECO:0000256" key="3">
    <source>
        <dbReference type="ARBA" id="ARBA00022679"/>
    </source>
</evidence>
<evidence type="ECO:0000256" key="5">
    <source>
        <dbReference type="ARBA" id="ARBA00022777"/>
    </source>
</evidence>
<feature type="domain" description="F-box" evidence="9">
    <location>
        <begin position="11"/>
        <end position="62"/>
    </location>
</feature>
<comment type="function">
    <text evidence="7">Phosphorylates Ins(1,3,4,5,6)P5 at position 2 to form Ins(1,2,3,4,5,6)P6 (InsP6 or phytate).</text>
</comment>
<keyword evidence="11" id="KW-1185">Reference proteome</keyword>
<evidence type="ECO:0000313" key="11">
    <source>
        <dbReference type="Proteomes" id="UP000815677"/>
    </source>
</evidence>
<dbReference type="PANTHER" id="PTHR14456">
    <property type="entry name" value="INOSITOL POLYPHOSPHATE KINASE 1"/>
    <property type="match status" value="1"/>
</dbReference>
<feature type="region of interest" description="Disordered" evidence="8">
    <location>
        <begin position="351"/>
        <end position="372"/>
    </location>
</feature>
<evidence type="ECO:0000259" key="9">
    <source>
        <dbReference type="PROSITE" id="PS50181"/>
    </source>
</evidence>